<organism evidence="1 2">
    <name type="scientific">Camellia lanceoleosa</name>
    <dbReference type="NCBI Taxonomy" id="1840588"/>
    <lineage>
        <taxon>Eukaryota</taxon>
        <taxon>Viridiplantae</taxon>
        <taxon>Streptophyta</taxon>
        <taxon>Embryophyta</taxon>
        <taxon>Tracheophyta</taxon>
        <taxon>Spermatophyta</taxon>
        <taxon>Magnoliopsida</taxon>
        <taxon>eudicotyledons</taxon>
        <taxon>Gunneridae</taxon>
        <taxon>Pentapetalae</taxon>
        <taxon>asterids</taxon>
        <taxon>Ericales</taxon>
        <taxon>Theaceae</taxon>
        <taxon>Camellia</taxon>
    </lineage>
</organism>
<dbReference type="Proteomes" id="UP001060215">
    <property type="component" value="Chromosome 3"/>
</dbReference>
<accession>A0ACC0IHN0</accession>
<dbReference type="EMBL" id="CM045760">
    <property type="protein sequence ID" value="KAI8024863.1"/>
    <property type="molecule type" value="Genomic_DNA"/>
</dbReference>
<evidence type="ECO:0000313" key="2">
    <source>
        <dbReference type="Proteomes" id="UP001060215"/>
    </source>
</evidence>
<gene>
    <name evidence="1" type="ORF">LOK49_LG02G01059</name>
</gene>
<keyword evidence="2" id="KW-1185">Reference proteome</keyword>
<sequence length="98" mass="11338">MQIDPELSRTVIVSTKLDTKIPLFARASDVEVFLSPPASTLDGFIHVRRHPLSHLCLWEKLVLDMNSVPLMIPLLEKEYRSTTRKLNEINEELRWGLQ</sequence>
<comment type="caution">
    <text evidence="1">The sequence shown here is derived from an EMBL/GenBank/DDBJ whole genome shotgun (WGS) entry which is preliminary data.</text>
</comment>
<reference evidence="1 2" key="1">
    <citation type="journal article" date="2022" name="Plant J.">
        <title>Chromosome-level genome of Camellia lanceoleosa provides a valuable resource for understanding genome evolution and self-incompatibility.</title>
        <authorList>
            <person name="Gong W."/>
            <person name="Xiao S."/>
            <person name="Wang L."/>
            <person name="Liao Z."/>
            <person name="Chang Y."/>
            <person name="Mo W."/>
            <person name="Hu G."/>
            <person name="Li W."/>
            <person name="Zhao G."/>
            <person name="Zhu H."/>
            <person name="Hu X."/>
            <person name="Ji K."/>
            <person name="Xiang X."/>
            <person name="Song Q."/>
            <person name="Yuan D."/>
            <person name="Jin S."/>
            <person name="Zhang L."/>
        </authorList>
    </citation>
    <scope>NUCLEOTIDE SEQUENCE [LARGE SCALE GENOMIC DNA]</scope>
    <source>
        <strain evidence="1">SQ_2022a</strain>
    </source>
</reference>
<protein>
    <submittedName>
        <fullName evidence="1">Dynamin-like protein ARC5</fullName>
    </submittedName>
</protein>
<proteinExistence type="predicted"/>
<evidence type="ECO:0000313" key="1">
    <source>
        <dbReference type="EMBL" id="KAI8024863.1"/>
    </source>
</evidence>
<name>A0ACC0IHN0_9ERIC</name>